<reference evidence="5" key="1">
    <citation type="submission" date="2022-01" db="EMBL/GenBank/DDBJ databases">
        <authorList>
            <person name="King R."/>
        </authorList>
    </citation>
    <scope>NUCLEOTIDE SEQUENCE</scope>
</reference>
<feature type="region of interest" description="Disordered" evidence="3">
    <location>
        <begin position="254"/>
        <end position="279"/>
    </location>
</feature>
<dbReference type="PANTHER" id="PTHR47642:SF5">
    <property type="entry name" value="ATP-DEPENDENT DNA HELICASE"/>
    <property type="match status" value="1"/>
</dbReference>
<evidence type="ECO:0000259" key="4">
    <source>
        <dbReference type="PROSITE" id="PS50157"/>
    </source>
</evidence>
<evidence type="ECO:0000256" key="3">
    <source>
        <dbReference type="SAM" id="MobiDB-lite"/>
    </source>
</evidence>
<keyword evidence="2" id="KW-0175">Coiled coil</keyword>
<dbReference type="InterPro" id="IPR036236">
    <property type="entry name" value="Znf_C2H2_sf"/>
</dbReference>
<gene>
    <name evidence="5" type="ORF">DIABBA_LOCUS13096</name>
</gene>
<sequence length="1252" mass="146946">MDLKVKTEHEEVDLPDLVDPQLLSEEYGTVKHEKYTCSECLEDFNCEFLLNIHKMTHDKTQYCFICKRKVHKRFKEHVMDKHFNQCNVCFQNFNYKRSLVRHMEIHTGNLNYIKCDKCDKRFRQRGSLYSHVRSHHEGIKPYACKKITLLAEKEENFSDSAQPSNGGNKTVNLENTDAEFVINKTIKMERIASTEKNKRDSGNGNSDMNAEFVINKRKKVDLNEEEENTEKAKQNRKKELRRLRNIKYRARMKKAKKAGLNQLSTDHKKELSKKSSQKYRDKKRLEMLNTDNNAVISEQSTVNNLLHVQNQPKIHEPQIVGPSWLDVPTSDFYSNSLSLVNLQKHQQSKNINFDNSDNNIAQADPPNIISHIPEETRTNQSQHSNSRPRYSLYNTHCSAHLELKKKFFDNTFGHACDICDRLWFKNDLKILINDDATSNIDFIRTLLTNSDISVISVCKSCFLPIGKKRVPILSVYNGFKYPDFPESLVNVPLDLVSERLISPRIPFMQIRRLRHINRQNRIYGQVINVPIEVNTMVNQLPRNVDEDHSTTVNIEKNQIHKSSSIYGIVNKRILKHWLSYLIKTPLYEAYNITIDENFFEGIDSINEEENEIFENIPVEESLVAQQQTLLWNEDMYLLNNVDISLVFDQHMEELSFPAVYLGQFRKFCDGIVVTPFIMATSELRRSDRRGVSPHHLLYMAMKIMRIRVRDALKDAGITKEQLQNPNYLQGCVESQLAFLRSIPNSTWYWQEREKDLFAMIRQLGRPTALFTISANEIGWPNLLQVLYKLKNKEDITIENAEKLHYITKSTLINDDSVTCAIYFNKLVNVILNILQSKRFSPFKKFRVLHYFKKIEFKHKGSQHAHILAWLDSAPQNALERDYNDAIELIDSLISVKSSEASGNIRFQTHKHTFTCSSNKSTKCRFDAPFMPSKKTVILTPMKDSENGFENYKKKYFEIKKNLEDTDYKDMNDFYQKNGILTDEEYNKVISAGINQPRVFLKREPSEKWHNPFNPFLLNVVKSTTDFQFITGEYSCAAYIVEYVNKTNRGASDLQRKIIESMNQHPEFNIAEITKNIGVKGEMTSQEAAWYLLREPMSKTSTDIVYIPTVRPIERQRIKLTMKELSDLEDDCTDNWKENWFDKYEKRPNYLEDITLAQFVSNYYKTLKGEYVQRSEPRIIRYRNYDMANDFDDYRREMVTLHIPFRHEESEVLSEMKFITIYKDNEDRILQNRKEFESNIDIAKIIQICRELC</sequence>
<dbReference type="PROSITE" id="PS50157">
    <property type="entry name" value="ZINC_FINGER_C2H2_2"/>
    <property type="match status" value="3"/>
</dbReference>
<dbReference type="InterPro" id="IPR046700">
    <property type="entry name" value="DUF6570"/>
</dbReference>
<organism evidence="5 6">
    <name type="scientific">Diabrotica balteata</name>
    <name type="common">Banded cucumber beetle</name>
    <dbReference type="NCBI Taxonomy" id="107213"/>
    <lineage>
        <taxon>Eukaryota</taxon>
        <taxon>Metazoa</taxon>
        <taxon>Ecdysozoa</taxon>
        <taxon>Arthropoda</taxon>
        <taxon>Hexapoda</taxon>
        <taxon>Insecta</taxon>
        <taxon>Pterygota</taxon>
        <taxon>Neoptera</taxon>
        <taxon>Endopterygota</taxon>
        <taxon>Coleoptera</taxon>
        <taxon>Polyphaga</taxon>
        <taxon>Cucujiformia</taxon>
        <taxon>Chrysomeloidea</taxon>
        <taxon>Chrysomelidae</taxon>
        <taxon>Galerucinae</taxon>
        <taxon>Diabroticina</taxon>
        <taxon>Diabroticites</taxon>
        <taxon>Diabrotica</taxon>
    </lineage>
</organism>
<dbReference type="OrthoDB" id="10063525at2759"/>
<keyword evidence="1" id="KW-0862">Zinc</keyword>
<keyword evidence="1" id="KW-0479">Metal-binding</keyword>
<dbReference type="InterPro" id="IPR051055">
    <property type="entry name" value="PIF1_helicase"/>
</dbReference>
<dbReference type="PANTHER" id="PTHR47642">
    <property type="entry name" value="ATP-DEPENDENT DNA HELICASE"/>
    <property type="match status" value="1"/>
</dbReference>
<dbReference type="SUPFAM" id="SSF57667">
    <property type="entry name" value="beta-beta-alpha zinc fingers"/>
    <property type="match status" value="1"/>
</dbReference>
<dbReference type="PROSITE" id="PS00028">
    <property type="entry name" value="ZINC_FINGER_C2H2_1"/>
    <property type="match status" value="3"/>
</dbReference>
<keyword evidence="6" id="KW-1185">Reference proteome</keyword>
<dbReference type="InterPro" id="IPR025476">
    <property type="entry name" value="Helitron_helicase-like"/>
</dbReference>
<proteinExistence type="predicted"/>
<dbReference type="InterPro" id="IPR013087">
    <property type="entry name" value="Znf_C2H2_type"/>
</dbReference>
<evidence type="ECO:0000313" key="6">
    <source>
        <dbReference type="Proteomes" id="UP001153709"/>
    </source>
</evidence>
<dbReference type="Pfam" id="PF20209">
    <property type="entry name" value="DUF6570"/>
    <property type="match status" value="1"/>
</dbReference>
<feature type="domain" description="C2H2-type" evidence="4">
    <location>
        <begin position="113"/>
        <end position="141"/>
    </location>
</feature>
<dbReference type="GO" id="GO:0008270">
    <property type="term" value="F:zinc ion binding"/>
    <property type="evidence" value="ECO:0007669"/>
    <property type="project" value="UniProtKB-KW"/>
</dbReference>
<evidence type="ECO:0000256" key="2">
    <source>
        <dbReference type="SAM" id="Coils"/>
    </source>
</evidence>
<evidence type="ECO:0000313" key="5">
    <source>
        <dbReference type="EMBL" id="CAG9840456.1"/>
    </source>
</evidence>
<dbReference type="Gene3D" id="3.30.160.60">
    <property type="entry name" value="Classic Zinc Finger"/>
    <property type="match status" value="2"/>
</dbReference>
<accession>A0A9N9TAY5</accession>
<dbReference type="SMART" id="SM00355">
    <property type="entry name" value="ZnF_C2H2"/>
    <property type="match status" value="4"/>
</dbReference>
<dbReference type="Proteomes" id="UP001153709">
    <property type="component" value="Chromosome 9"/>
</dbReference>
<protein>
    <recommendedName>
        <fullName evidence="4">C2H2-type domain-containing protein</fullName>
    </recommendedName>
</protein>
<feature type="coiled-coil region" evidence="2">
    <location>
        <begin position="215"/>
        <end position="246"/>
    </location>
</feature>
<keyword evidence="1" id="KW-0863">Zinc-finger</keyword>
<evidence type="ECO:0000256" key="1">
    <source>
        <dbReference type="PROSITE-ProRule" id="PRU00042"/>
    </source>
</evidence>
<dbReference type="EMBL" id="OU898284">
    <property type="protein sequence ID" value="CAG9840456.1"/>
    <property type="molecule type" value="Genomic_DNA"/>
</dbReference>
<name>A0A9N9TAY5_DIABA</name>
<feature type="domain" description="C2H2-type" evidence="4">
    <location>
        <begin position="35"/>
        <end position="62"/>
    </location>
</feature>
<dbReference type="Pfam" id="PF14214">
    <property type="entry name" value="Helitron_like_N"/>
    <property type="match status" value="1"/>
</dbReference>
<feature type="domain" description="C2H2-type" evidence="4">
    <location>
        <begin position="84"/>
        <end position="111"/>
    </location>
</feature>
<dbReference type="AlphaFoldDB" id="A0A9N9TAY5"/>